<dbReference type="Gene3D" id="2.160.10.10">
    <property type="entry name" value="Hexapeptide repeat proteins"/>
    <property type="match status" value="1"/>
</dbReference>
<keyword evidence="3 4" id="KW-0012">Acyltransferase</keyword>
<keyword evidence="1 4" id="KW-0808">Transferase</keyword>
<dbReference type="GO" id="GO:0016746">
    <property type="term" value="F:acyltransferase activity"/>
    <property type="evidence" value="ECO:0007669"/>
    <property type="project" value="UniProtKB-KW"/>
</dbReference>
<dbReference type="PANTHER" id="PTHR23416">
    <property type="entry name" value="SIALIC ACID SYNTHASE-RELATED"/>
    <property type="match status" value="1"/>
</dbReference>
<dbReference type="PROSITE" id="PS00101">
    <property type="entry name" value="HEXAPEP_TRANSFERASES"/>
    <property type="match status" value="1"/>
</dbReference>
<proteinExistence type="predicted"/>
<dbReference type="Proteomes" id="UP000501802">
    <property type="component" value="Chromosome"/>
</dbReference>
<accession>A0A6G9AW38</accession>
<dbReference type="EMBL" id="CP050063">
    <property type="protein sequence ID" value="QIP16687.1"/>
    <property type="molecule type" value="Genomic_DNA"/>
</dbReference>
<evidence type="ECO:0000256" key="1">
    <source>
        <dbReference type="ARBA" id="ARBA00022679"/>
    </source>
</evidence>
<protein>
    <submittedName>
        <fullName evidence="4">Acyltransferase</fullName>
    </submittedName>
</protein>
<organism evidence="4 5">
    <name type="scientific">Spirosoma aureum</name>
    <dbReference type="NCBI Taxonomy" id="2692134"/>
    <lineage>
        <taxon>Bacteria</taxon>
        <taxon>Pseudomonadati</taxon>
        <taxon>Bacteroidota</taxon>
        <taxon>Cytophagia</taxon>
        <taxon>Cytophagales</taxon>
        <taxon>Cytophagaceae</taxon>
        <taxon>Spirosoma</taxon>
    </lineage>
</organism>
<dbReference type="Pfam" id="PF00132">
    <property type="entry name" value="Hexapep"/>
    <property type="match status" value="1"/>
</dbReference>
<evidence type="ECO:0000256" key="2">
    <source>
        <dbReference type="ARBA" id="ARBA00022737"/>
    </source>
</evidence>
<evidence type="ECO:0000313" key="5">
    <source>
        <dbReference type="Proteomes" id="UP000501802"/>
    </source>
</evidence>
<keyword evidence="5" id="KW-1185">Reference proteome</keyword>
<dbReference type="CDD" id="cd04647">
    <property type="entry name" value="LbH_MAT_like"/>
    <property type="match status" value="1"/>
</dbReference>
<keyword evidence="2" id="KW-0677">Repeat</keyword>
<evidence type="ECO:0000313" key="4">
    <source>
        <dbReference type="EMBL" id="QIP16687.1"/>
    </source>
</evidence>
<evidence type="ECO:0000256" key="3">
    <source>
        <dbReference type="ARBA" id="ARBA00023315"/>
    </source>
</evidence>
<dbReference type="InterPro" id="IPR018357">
    <property type="entry name" value="Hexapep_transf_CS"/>
</dbReference>
<dbReference type="SUPFAM" id="SSF51161">
    <property type="entry name" value="Trimeric LpxA-like enzymes"/>
    <property type="match status" value="1"/>
</dbReference>
<reference evidence="4 5" key="1">
    <citation type="submission" date="2020-03" db="EMBL/GenBank/DDBJ databases">
        <authorList>
            <person name="Kim M.K."/>
        </authorList>
    </citation>
    <scope>NUCLEOTIDE SEQUENCE [LARGE SCALE GENOMIC DNA]</scope>
    <source>
        <strain evidence="4 5">BT328</strain>
    </source>
</reference>
<dbReference type="KEGG" id="spib:G8759_30620"/>
<dbReference type="AlphaFoldDB" id="A0A6G9AW38"/>
<gene>
    <name evidence="4" type="ORF">G8759_30620</name>
</gene>
<dbReference type="InterPro" id="IPR001451">
    <property type="entry name" value="Hexapep"/>
</dbReference>
<dbReference type="RefSeq" id="WP_167216815.1">
    <property type="nucleotide sequence ID" value="NZ_CP050063.1"/>
</dbReference>
<sequence>MRKLLRNISRMVKENLALIRSTITYHKIKLFYPRVKLGQNVRFYGPIQLRISGTATVHIGDNVTFRSSTSYNFVGINRPVSIYVGDQATLEIGHNCGFSGTAIFVTSSIHVGSYSNFGGNSSLWDTDFHPLDYRLRRVQLEGTRTSPIKIGEDVFIGANVLILKGVTIGPRSIVGAGSVVSKAIPADQIWAGNPAQFIRYIQSAPIDYNANSSQLEVLPA</sequence>
<dbReference type="InterPro" id="IPR011004">
    <property type="entry name" value="Trimer_LpxA-like_sf"/>
</dbReference>
<name>A0A6G9AW38_9BACT</name>
<dbReference type="InterPro" id="IPR051159">
    <property type="entry name" value="Hexapeptide_acetyltransf"/>
</dbReference>